<evidence type="ECO:0000256" key="4">
    <source>
        <dbReference type="ARBA" id="ARBA00022679"/>
    </source>
</evidence>
<gene>
    <name evidence="9" type="ORF">ACFOGJ_12695</name>
</gene>
<keyword evidence="6" id="KW-0902">Two-component regulatory system</keyword>
<dbReference type="InterPro" id="IPR004358">
    <property type="entry name" value="Sig_transdc_His_kin-like_C"/>
</dbReference>
<dbReference type="Pfam" id="PF00512">
    <property type="entry name" value="HisKA"/>
    <property type="match status" value="1"/>
</dbReference>
<evidence type="ECO:0000256" key="5">
    <source>
        <dbReference type="ARBA" id="ARBA00022777"/>
    </source>
</evidence>
<dbReference type="PRINTS" id="PR00344">
    <property type="entry name" value="BCTRLSENSOR"/>
</dbReference>
<evidence type="ECO:0000259" key="8">
    <source>
        <dbReference type="PROSITE" id="PS50109"/>
    </source>
</evidence>
<dbReference type="EC" id="2.7.13.3" evidence="2"/>
<comment type="caution">
    <text evidence="9">The sequence shown here is derived from an EMBL/GenBank/DDBJ whole genome shotgun (WGS) entry which is preliminary data.</text>
</comment>
<dbReference type="PANTHER" id="PTHR43711:SF26">
    <property type="entry name" value="SENSOR HISTIDINE KINASE RCSC"/>
    <property type="match status" value="1"/>
</dbReference>
<dbReference type="PANTHER" id="PTHR43711">
    <property type="entry name" value="TWO-COMPONENT HISTIDINE KINASE"/>
    <property type="match status" value="1"/>
</dbReference>
<feature type="transmembrane region" description="Helical" evidence="7">
    <location>
        <begin position="183"/>
        <end position="201"/>
    </location>
</feature>
<keyword evidence="7" id="KW-0812">Transmembrane</keyword>
<evidence type="ECO:0000313" key="10">
    <source>
        <dbReference type="Proteomes" id="UP001595528"/>
    </source>
</evidence>
<feature type="transmembrane region" description="Helical" evidence="7">
    <location>
        <begin position="89"/>
        <end position="109"/>
    </location>
</feature>
<sequence>MFPSVPASDDRITPLTDRLADLRARLIGMVQVLADRLGYRSPAQPGWVRNEIAIETLLQLNRHQLISAIAGIVNPLLLASAIWSPDSALFLSLWAVAGMGIALFQLRGWQRNRHKARPQRPPRQLTAKVCFYAFAGSLYWAVLPAVIMPTVSDFGALLLVVVVCGMGVGGAVTLALVPAAAALFMAVTFIPTFAAIFLRYPEATVELAVLVVNFFLFLSLTVARVHRNFMGNSARAIENKHLAMQAQAADRAKSQFIANMSHELRTPLNAINGYSEAMALQLFGAIGSRRYQEYAENVLQSGQHLLAIINDMIDISRIEADQYEIARGEVAADDLVARAVTLVAHQARGAGVEIQAQPLDTVLNVDRTATTQVLVNLLSNAVKFSRPAGRVEVRGRRHPDGSFVLTVEDQGVGMDAGQVAVALTRFGKVQNAMVSNPGGLGLGLPLSQDLMALHGGSLEIRSRPGAGTLVRARFPAGTAEPQVPFGAY</sequence>
<evidence type="ECO:0000256" key="2">
    <source>
        <dbReference type="ARBA" id="ARBA00012438"/>
    </source>
</evidence>
<keyword evidence="7" id="KW-0472">Membrane</keyword>
<accession>A0ABV7L0I6</accession>
<dbReference type="SMART" id="SM00387">
    <property type="entry name" value="HATPase_c"/>
    <property type="match status" value="1"/>
</dbReference>
<keyword evidence="3" id="KW-0597">Phosphoprotein</keyword>
<reference evidence="10" key="1">
    <citation type="journal article" date="2019" name="Int. J. Syst. Evol. Microbiol.">
        <title>The Global Catalogue of Microorganisms (GCM) 10K type strain sequencing project: providing services to taxonomists for standard genome sequencing and annotation.</title>
        <authorList>
            <consortium name="The Broad Institute Genomics Platform"/>
            <consortium name="The Broad Institute Genome Sequencing Center for Infectious Disease"/>
            <person name="Wu L."/>
            <person name="Ma J."/>
        </authorList>
    </citation>
    <scope>NUCLEOTIDE SEQUENCE [LARGE SCALE GENOMIC DNA]</scope>
    <source>
        <strain evidence="10">KCTC 42964</strain>
    </source>
</reference>
<evidence type="ECO:0000313" key="9">
    <source>
        <dbReference type="EMBL" id="MFC3228097.1"/>
    </source>
</evidence>
<keyword evidence="5 9" id="KW-0418">Kinase</keyword>
<dbReference type="InterPro" id="IPR003594">
    <property type="entry name" value="HATPase_dom"/>
</dbReference>
<feature type="transmembrane region" description="Helical" evidence="7">
    <location>
        <begin position="207"/>
        <end position="225"/>
    </location>
</feature>
<keyword evidence="10" id="KW-1185">Reference proteome</keyword>
<dbReference type="GO" id="GO:0016301">
    <property type="term" value="F:kinase activity"/>
    <property type="evidence" value="ECO:0007669"/>
    <property type="project" value="UniProtKB-KW"/>
</dbReference>
<keyword evidence="4" id="KW-0808">Transferase</keyword>
<evidence type="ECO:0000256" key="6">
    <source>
        <dbReference type="ARBA" id="ARBA00023012"/>
    </source>
</evidence>
<dbReference type="RefSeq" id="WP_379900889.1">
    <property type="nucleotide sequence ID" value="NZ_JBHRTR010000027.1"/>
</dbReference>
<dbReference type="SUPFAM" id="SSF55874">
    <property type="entry name" value="ATPase domain of HSP90 chaperone/DNA topoisomerase II/histidine kinase"/>
    <property type="match status" value="1"/>
</dbReference>
<keyword evidence="7" id="KW-1133">Transmembrane helix</keyword>
<dbReference type="PROSITE" id="PS50109">
    <property type="entry name" value="HIS_KIN"/>
    <property type="match status" value="1"/>
</dbReference>
<dbReference type="EMBL" id="JBHRTR010000027">
    <property type="protein sequence ID" value="MFC3228097.1"/>
    <property type="molecule type" value="Genomic_DNA"/>
</dbReference>
<dbReference type="InterPro" id="IPR036890">
    <property type="entry name" value="HATPase_C_sf"/>
</dbReference>
<dbReference type="Gene3D" id="3.30.565.10">
    <property type="entry name" value="Histidine kinase-like ATPase, C-terminal domain"/>
    <property type="match status" value="1"/>
</dbReference>
<evidence type="ECO:0000256" key="3">
    <source>
        <dbReference type="ARBA" id="ARBA00022553"/>
    </source>
</evidence>
<dbReference type="SUPFAM" id="SSF47384">
    <property type="entry name" value="Homodimeric domain of signal transducing histidine kinase"/>
    <property type="match status" value="1"/>
</dbReference>
<dbReference type="Gene3D" id="1.10.287.130">
    <property type="match status" value="1"/>
</dbReference>
<dbReference type="InterPro" id="IPR003661">
    <property type="entry name" value="HisK_dim/P_dom"/>
</dbReference>
<organism evidence="9 10">
    <name type="scientific">Marinibaculum pumilum</name>
    <dbReference type="NCBI Taxonomy" id="1766165"/>
    <lineage>
        <taxon>Bacteria</taxon>
        <taxon>Pseudomonadati</taxon>
        <taxon>Pseudomonadota</taxon>
        <taxon>Alphaproteobacteria</taxon>
        <taxon>Rhodospirillales</taxon>
        <taxon>Rhodospirillaceae</taxon>
        <taxon>Marinibaculum</taxon>
    </lineage>
</organism>
<dbReference type="CDD" id="cd00075">
    <property type="entry name" value="HATPase"/>
    <property type="match status" value="1"/>
</dbReference>
<evidence type="ECO:0000256" key="7">
    <source>
        <dbReference type="SAM" id="Phobius"/>
    </source>
</evidence>
<dbReference type="Pfam" id="PF02518">
    <property type="entry name" value="HATPase_c"/>
    <property type="match status" value="1"/>
</dbReference>
<feature type="transmembrane region" description="Helical" evidence="7">
    <location>
        <begin position="129"/>
        <end position="148"/>
    </location>
</feature>
<protein>
    <recommendedName>
        <fullName evidence="2">histidine kinase</fullName>
        <ecNumber evidence="2">2.7.13.3</ecNumber>
    </recommendedName>
</protein>
<dbReference type="InterPro" id="IPR050736">
    <property type="entry name" value="Sensor_HK_Regulatory"/>
</dbReference>
<dbReference type="InterPro" id="IPR005467">
    <property type="entry name" value="His_kinase_dom"/>
</dbReference>
<dbReference type="Proteomes" id="UP001595528">
    <property type="component" value="Unassembled WGS sequence"/>
</dbReference>
<feature type="transmembrane region" description="Helical" evidence="7">
    <location>
        <begin position="154"/>
        <end position="176"/>
    </location>
</feature>
<evidence type="ECO:0000256" key="1">
    <source>
        <dbReference type="ARBA" id="ARBA00000085"/>
    </source>
</evidence>
<name>A0ABV7L0I6_9PROT</name>
<dbReference type="SMART" id="SM00388">
    <property type="entry name" value="HisKA"/>
    <property type="match status" value="1"/>
</dbReference>
<dbReference type="InterPro" id="IPR036097">
    <property type="entry name" value="HisK_dim/P_sf"/>
</dbReference>
<proteinExistence type="predicted"/>
<feature type="domain" description="Histidine kinase" evidence="8">
    <location>
        <begin position="259"/>
        <end position="478"/>
    </location>
</feature>
<comment type="catalytic activity">
    <reaction evidence="1">
        <text>ATP + protein L-histidine = ADP + protein N-phospho-L-histidine.</text>
        <dbReference type="EC" id="2.7.13.3"/>
    </reaction>
</comment>
<dbReference type="CDD" id="cd00082">
    <property type="entry name" value="HisKA"/>
    <property type="match status" value="1"/>
</dbReference>